<dbReference type="PANTHER" id="PTHR38779:SF2">
    <property type="entry name" value="TYPE II SECRETION SYSTEM PROTEIN I-RELATED"/>
    <property type="match status" value="1"/>
</dbReference>
<dbReference type="GO" id="GO:0005886">
    <property type="term" value="C:plasma membrane"/>
    <property type="evidence" value="ECO:0007669"/>
    <property type="project" value="UniProtKB-SubCell"/>
</dbReference>
<feature type="domain" description="Type II secretion system protein GspI C-terminal" evidence="10">
    <location>
        <begin position="44"/>
        <end position="124"/>
    </location>
</feature>
<name>A0A162B9X3_9GAMM</name>
<comment type="similarity">
    <text evidence="2 9">Belongs to the GSP I family.</text>
</comment>
<evidence type="ECO:0000256" key="7">
    <source>
        <dbReference type="ARBA" id="ARBA00022989"/>
    </source>
</evidence>
<evidence type="ECO:0000256" key="9">
    <source>
        <dbReference type="RuleBase" id="RU368030"/>
    </source>
</evidence>
<comment type="subunit">
    <text evidence="9">Type II secretion is composed of four main components: the outer membrane complex, the inner membrane complex, the cytoplasmic secretion ATPase and the periplasm-spanning pseudopilus.</text>
</comment>
<comment type="function">
    <text evidence="9">Component of the type II secretion system required for the energy-dependent secretion of extracellular factors such as proteases and toxins from the periplasm.</text>
</comment>
<evidence type="ECO:0000259" key="10">
    <source>
        <dbReference type="Pfam" id="PF02501"/>
    </source>
</evidence>
<sequence length="129" mass="14511">MISTSRQAGFTLLEVMVAMGICAVAGIAALQATGAHINHMSTIEQQTYAAWVAENQMVMVRAKASDGKWSGKNTDKGDEEFAGHTWYWSQQVEKTEDPQFVKLTIEVFEDERREHSIYDLTTFLHKGKK</sequence>
<evidence type="ECO:0000256" key="3">
    <source>
        <dbReference type="ARBA" id="ARBA00022475"/>
    </source>
</evidence>
<dbReference type="PANTHER" id="PTHR38779">
    <property type="entry name" value="TYPE II SECRETION SYSTEM PROTEIN I-RELATED"/>
    <property type="match status" value="1"/>
</dbReference>
<comment type="PTM">
    <text evidence="9">Cleaved by prepilin peptidase.</text>
</comment>
<organism evidence="11 12">
    <name type="scientific">Pseudoalteromonas luteoviolacea S4060-1</name>
    <dbReference type="NCBI Taxonomy" id="1365257"/>
    <lineage>
        <taxon>Bacteria</taxon>
        <taxon>Pseudomonadati</taxon>
        <taxon>Pseudomonadota</taxon>
        <taxon>Gammaproteobacteria</taxon>
        <taxon>Alteromonadales</taxon>
        <taxon>Pseudoalteromonadaceae</taxon>
        <taxon>Pseudoalteromonas</taxon>
    </lineage>
</organism>
<dbReference type="RefSeq" id="WP_155734344.1">
    <property type="nucleotide sequence ID" value="NZ_AUXX01000007.1"/>
</dbReference>
<dbReference type="InterPro" id="IPR010052">
    <property type="entry name" value="T2SS_protein-GspI"/>
</dbReference>
<dbReference type="GO" id="GO:0015627">
    <property type="term" value="C:type II protein secretion system complex"/>
    <property type="evidence" value="ECO:0007669"/>
    <property type="project" value="UniProtKB-UniRule"/>
</dbReference>
<gene>
    <name evidence="11" type="ORF">N478_13170</name>
</gene>
<dbReference type="GO" id="GO:0015628">
    <property type="term" value="P:protein secretion by the type II secretion system"/>
    <property type="evidence" value="ECO:0007669"/>
    <property type="project" value="UniProtKB-UniRule"/>
</dbReference>
<dbReference type="AlphaFoldDB" id="A0A162B9X3"/>
<feature type="transmembrane region" description="Helical" evidence="9">
    <location>
        <begin position="12"/>
        <end position="32"/>
    </location>
</feature>
<evidence type="ECO:0000256" key="5">
    <source>
        <dbReference type="ARBA" id="ARBA00022519"/>
    </source>
</evidence>
<dbReference type="Proteomes" id="UP000076661">
    <property type="component" value="Unassembled WGS sequence"/>
</dbReference>
<keyword evidence="6 9" id="KW-0812">Transmembrane</keyword>
<evidence type="ECO:0000313" key="11">
    <source>
        <dbReference type="EMBL" id="KZN68869.1"/>
    </source>
</evidence>
<dbReference type="NCBIfam" id="TIGR01707">
    <property type="entry name" value="gspI"/>
    <property type="match status" value="1"/>
</dbReference>
<reference evidence="11 12" key="1">
    <citation type="submission" date="2013-07" db="EMBL/GenBank/DDBJ databases">
        <title>Comparative Genomic and Metabolomic Analysis of Twelve Strains of Pseudoalteromonas luteoviolacea.</title>
        <authorList>
            <person name="Vynne N.G."/>
            <person name="Mansson M."/>
            <person name="Gram L."/>
        </authorList>
    </citation>
    <scope>NUCLEOTIDE SEQUENCE [LARGE SCALE GENOMIC DNA]</scope>
    <source>
        <strain evidence="11 12">S4060-1</strain>
    </source>
</reference>
<dbReference type="InterPro" id="IPR003413">
    <property type="entry name" value="T2SS_GspI_C"/>
</dbReference>
<dbReference type="EMBL" id="AUXX01000007">
    <property type="protein sequence ID" value="KZN68869.1"/>
    <property type="molecule type" value="Genomic_DNA"/>
</dbReference>
<evidence type="ECO:0000256" key="6">
    <source>
        <dbReference type="ARBA" id="ARBA00022692"/>
    </source>
</evidence>
<evidence type="ECO:0000256" key="2">
    <source>
        <dbReference type="ARBA" id="ARBA00008358"/>
    </source>
</evidence>
<evidence type="ECO:0000256" key="4">
    <source>
        <dbReference type="ARBA" id="ARBA00022481"/>
    </source>
</evidence>
<dbReference type="Pfam" id="PF07963">
    <property type="entry name" value="N_methyl"/>
    <property type="match status" value="1"/>
</dbReference>
<evidence type="ECO:0000256" key="8">
    <source>
        <dbReference type="ARBA" id="ARBA00023136"/>
    </source>
</evidence>
<accession>A0A162B9X3</accession>
<dbReference type="Pfam" id="PF02501">
    <property type="entry name" value="T2SSI"/>
    <property type="match status" value="1"/>
</dbReference>
<keyword evidence="7 9" id="KW-1133">Transmembrane helix</keyword>
<dbReference type="PATRIC" id="fig|1365257.3.peg.1036"/>
<evidence type="ECO:0000313" key="12">
    <source>
        <dbReference type="Proteomes" id="UP000076661"/>
    </source>
</evidence>
<dbReference type="InterPro" id="IPR012902">
    <property type="entry name" value="N_methyl_site"/>
</dbReference>
<keyword evidence="5 9" id="KW-0997">Cell inner membrane</keyword>
<keyword evidence="3" id="KW-1003">Cell membrane</keyword>
<keyword evidence="8 9" id="KW-0472">Membrane</keyword>
<protein>
    <recommendedName>
        <fullName evidence="9">Type II secretion system protein I</fullName>
        <shortName evidence="9">T2SS minor pseudopilin I</shortName>
    </recommendedName>
</protein>
<dbReference type="Gene3D" id="3.30.1300.30">
    <property type="entry name" value="GSPII I/J protein-like"/>
    <property type="match status" value="1"/>
</dbReference>
<comment type="subcellular location">
    <subcellularLocation>
        <location evidence="1 9">Cell inner membrane</location>
        <topology evidence="1 9">Single-pass membrane protein</topology>
    </subcellularLocation>
</comment>
<proteinExistence type="inferred from homology"/>
<dbReference type="SUPFAM" id="SSF54523">
    <property type="entry name" value="Pili subunits"/>
    <property type="match status" value="1"/>
</dbReference>
<evidence type="ECO:0000256" key="1">
    <source>
        <dbReference type="ARBA" id="ARBA00004377"/>
    </source>
</evidence>
<comment type="caution">
    <text evidence="11">The sequence shown here is derived from an EMBL/GenBank/DDBJ whole genome shotgun (WGS) entry which is preliminary data.</text>
</comment>
<dbReference type="NCBIfam" id="TIGR02532">
    <property type="entry name" value="IV_pilin_GFxxxE"/>
    <property type="match status" value="1"/>
</dbReference>
<keyword evidence="4 9" id="KW-0488">Methylation</keyword>
<dbReference type="InterPro" id="IPR045584">
    <property type="entry name" value="Pilin-like"/>
</dbReference>